<reference evidence="2" key="1">
    <citation type="submission" date="2015-12" db="EMBL/GenBank/DDBJ databases">
        <title>De novo transcriptome assembly of four potential Pierce s Disease insect vectors from Arizona vineyards.</title>
        <authorList>
            <person name="Tassone E.E."/>
        </authorList>
    </citation>
    <scope>NUCLEOTIDE SEQUENCE</scope>
</reference>
<feature type="domain" description="J" evidence="1">
    <location>
        <begin position="44"/>
        <end position="111"/>
    </location>
</feature>
<dbReference type="AlphaFoldDB" id="A0A1B6DYB7"/>
<dbReference type="PROSITE" id="PS50076">
    <property type="entry name" value="DNAJ_2"/>
    <property type="match status" value="1"/>
</dbReference>
<dbReference type="InterPro" id="IPR052573">
    <property type="entry name" value="DnaJ_C_subfamily_28"/>
</dbReference>
<dbReference type="SUPFAM" id="SSF46565">
    <property type="entry name" value="Chaperone J-domain"/>
    <property type="match status" value="1"/>
</dbReference>
<dbReference type="Gene3D" id="1.10.287.110">
    <property type="entry name" value="DnaJ domain"/>
    <property type="match status" value="1"/>
</dbReference>
<dbReference type="EMBL" id="GEDC01006634">
    <property type="protein sequence ID" value="JAS30664.1"/>
    <property type="molecule type" value="Transcribed_RNA"/>
</dbReference>
<evidence type="ECO:0000313" key="2">
    <source>
        <dbReference type="EMBL" id="JAS30664.1"/>
    </source>
</evidence>
<dbReference type="SMART" id="SM00271">
    <property type="entry name" value="DnaJ"/>
    <property type="match status" value="1"/>
</dbReference>
<gene>
    <name evidence="2" type="ORF">g.39926</name>
</gene>
<sequence length="384" mass="44626">MELIAMKLNNQSIGRNSLLIRCLLVPKKTRVHWFSSKKNLEYAKCYNILGVPNESEQETVRQAFLKCVKKYHPDSGSSEADATKFQEIERAYRKLQQKFHSERWSVNDCLGEYGLYYDEKKGQTVDIEEHDIKHTAPQHRQYLSYGGFGYGTPSQREKQYQKVRAASAVSNVYNHRISKIQNTQESAIVVKDKKKAKDIKTRYGIDRLVEDLIQESMARGDFENLSGKGKPLSKKMDHHNPYVDLVTHKINQVMIENGFTPEWITLQKEIREEKDIVWNCLRAARKQLGPAPLSDREAGQWQKDVDNCRTAVIMLNKKINHFNLVVPLLQKQMLLFNLEKESEHIFKEGEFRTTPEVQRNVYAKNKTDEQQTSLLSTFSSMFGF</sequence>
<evidence type="ECO:0000259" key="1">
    <source>
        <dbReference type="PROSITE" id="PS50076"/>
    </source>
</evidence>
<organism evidence="2">
    <name type="scientific">Clastoptera arizonana</name>
    <name type="common">Arizona spittle bug</name>
    <dbReference type="NCBI Taxonomy" id="38151"/>
    <lineage>
        <taxon>Eukaryota</taxon>
        <taxon>Metazoa</taxon>
        <taxon>Ecdysozoa</taxon>
        <taxon>Arthropoda</taxon>
        <taxon>Hexapoda</taxon>
        <taxon>Insecta</taxon>
        <taxon>Pterygota</taxon>
        <taxon>Neoptera</taxon>
        <taxon>Paraneoptera</taxon>
        <taxon>Hemiptera</taxon>
        <taxon>Auchenorrhyncha</taxon>
        <taxon>Cercopoidea</taxon>
        <taxon>Clastopteridae</taxon>
        <taxon>Clastoptera</taxon>
    </lineage>
</organism>
<dbReference type="PANTHER" id="PTHR39158:SF1">
    <property type="entry name" value="DNAJ HOMOLOG SUBFAMILY C MEMBER 28"/>
    <property type="match status" value="1"/>
</dbReference>
<accession>A0A1B6DYB7</accession>
<dbReference type="InterPro" id="IPR001623">
    <property type="entry name" value="DnaJ_domain"/>
</dbReference>
<dbReference type="PRINTS" id="PR00625">
    <property type="entry name" value="JDOMAIN"/>
</dbReference>
<protein>
    <recommendedName>
        <fullName evidence="1">J domain-containing protein</fullName>
    </recommendedName>
</protein>
<dbReference type="Pfam" id="PF09350">
    <property type="entry name" value="DJC28_CD"/>
    <property type="match status" value="1"/>
</dbReference>
<dbReference type="CDD" id="cd06257">
    <property type="entry name" value="DnaJ"/>
    <property type="match status" value="1"/>
</dbReference>
<dbReference type="Pfam" id="PF00226">
    <property type="entry name" value="DnaJ"/>
    <property type="match status" value="1"/>
</dbReference>
<name>A0A1B6DYB7_9HEMI</name>
<dbReference type="InterPro" id="IPR036869">
    <property type="entry name" value="J_dom_sf"/>
</dbReference>
<dbReference type="PANTHER" id="PTHR39158">
    <property type="entry name" value="OS08G0560600 PROTEIN"/>
    <property type="match status" value="1"/>
</dbReference>
<proteinExistence type="predicted"/>
<dbReference type="InterPro" id="IPR018961">
    <property type="entry name" value="DnaJ_homolog_subfam-C_membr-28"/>
</dbReference>